<dbReference type="STRING" id="310297.BHV76_07705"/>
<evidence type="ECO:0000313" key="3">
    <source>
        <dbReference type="EMBL" id="RGM37650.1"/>
    </source>
</evidence>
<dbReference type="Pfam" id="PF19515">
    <property type="entry name" value="DUF6048"/>
    <property type="match status" value="1"/>
</dbReference>
<dbReference type="Proteomes" id="UP000283485">
    <property type="component" value="Unassembled WGS sequence"/>
</dbReference>
<dbReference type="EMBL" id="QRQK01000002">
    <property type="protein sequence ID" value="RHN00447.1"/>
    <property type="molecule type" value="Genomic_DNA"/>
</dbReference>
<evidence type="ECO:0000256" key="1">
    <source>
        <dbReference type="SAM" id="SignalP"/>
    </source>
</evidence>
<gene>
    <name evidence="5" type="ORF">DW653_15340</name>
    <name evidence="4" type="ORF">DWY14_14350</name>
    <name evidence="6" type="ORF">DWZ34_01795</name>
    <name evidence="3" type="ORF">DXC17_11395</name>
    <name evidence="2" type="ORF">DXD04_07660</name>
</gene>
<evidence type="ECO:0000313" key="2">
    <source>
        <dbReference type="EMBL" id="RGK56115.1"/>
    </source>
</evidence>
<evidence type="ECO:0000313" key="5">
    <source>
        <dbReference type="EMBL" id="RHF86420.1"/>
    </source>
</evidence>
<dbReference type="Proteomes" id="UP000285109">
    <property type="component" value="Unassembled WGS sequence"/>
</dbReference>
<reference evidence="7 8" key="1">
    <citation type="submission" date="2018-08" db="EMBL/GenBank/DDBJ databases">
        <title>A genome reference for cultivated species of the human gut microbiota.</title>
        <authorList>
            <person name="Zou Y."/>
            <person name="Xue W."/>
            <person name="Luo G."/>
        </authorList>
    </citation>
    <scope>NUCLEOTIDE SEQUENCE [LARGE SCALE GENOMIC DNA]</scope>
    <source>
        <strain evidence="4 11">AF24-16AC</strain>
        <strain evidence="6 10">AF31-28B-AC</strain>
        <strain evidence="5 9">AM23-23</strain>
        <strain evidence="3 7">OM08-14</strain>
        <strain evidence="2 8">TF10-3AC</strain>
    </source>
</reference>
<evidence type="ECO:0000313" key="4">
    <source>
        <dbReference type="EMBL" id="RGS03574.1"/>
    </source>
</evidence>
<sequence>MRKRISRYISLFLILTSSCLLLSPLQAQKPGVHKATPAEIKKEDKKKAEPTESVPFYQGTSIGVEIAGLGSYLLGSDILNTEIAVQANLKNRFLPVIEVGYGKADAINDGNNLHYKTSAPYFRIGMDYNVFYKKTHLPGYLYVGLRYGMSSFSYDVDGPSMTDPNYGGEVSYPFAYSDMKSRASWLEGVLGLKVKIYKGFCMGWSVRYKMRMNVEGHDNSIPWYVPGFGKNAGSSFNLTYNLIYNLPF</sequence>
<evidence type="ECO:0000313" key="10">
    <source>
        <dbReference type="Proteomes" id="UP000285109"/>
    </source>
</evidence>
<accession>A0A3E4W661</accession>
<dbReference type="Proteomes" id="UP000260780">
    <property type="component" value="Unassembled WGS sequence"/>
</dbReference>
<dbReference type="EMBL" id="QSQT01000012">
    <property type="protein sequence ID" value="RGK56115.1"/>
    <property type="molecule type" value="Genomic_DNA"/>
</dbReference>
<evidence type="ECO:0008006" key="12">
    <source>
        <dbReference type="Google" id="ProtNLM"/>
    </source>
</evidence>
<dbReference type="AlphaFoldDB" id="A0A3E4W661"/>
<dbReference type="Proteomes" id="UP000260862">
    <property type="component" value="Unassembled WGS sequence"/>
</dbReference>
<evidence type="ECO:0000313" key="8">
    <source>
        <dbReference type="Proteomes" id="UP000260862"/>
    </source>
</evidence>
<evidence type="ECO:0000313" key="7">
    <source>
        <dbReference type="Proteomes" id="UP000260780"/>
    </source>
</evidence>
<feature type="chain" id="PRO_5041810603" description="PorT family protein" evidence="1">
    <location>
        <begin position="28"/>
        <end position="248"/>
    </location>
</feature>
<organism evidence="3 7">
    <name type="scientific">Phocaeicola plebeius</name>
    <dbReference type="NCBI Taxonomy" id="310297"/>
    <lineage>
        <taxon>Bacteria</taxon>
        <taxon>Pseudomonadati</taxon>
        <taxon>Bacteroidota</taxon>
        <taxon>Bacteroidia</taxon>
        <taxon>Bacteroidales</taxon>
        <taxon>Bacteroidaceae</taxon>
        <taxon>Phocaeicola</taxon>
    </lineage>
</organism>
<keyword evidence="8" id="KW-1185">Reference proteome</keyword>
<dbReference type="RefSeq" id="WP_117672330.1">
    <property type="nucleotide sequence ID" value="NZ_CABOGR010000012.1"/>
</dbReference>
<dbReference type="InterPro" id="IPR046111">
    <property type="entry name" value="DUF6048"/>
</dbReference>
<protein>
    <recommendedName>
        <fullName evidence="12">PorT family protein</fullName>
    </recommendedName>
</protein>
<comment type="caution">
    <text evidence="3">The sequence shown here is derived from an EMBL/GenBank/DDBJ whole genome shotgun (WGS) entry which is preliminary data.</text>
</comment>
<dbReference type="PROSITE" id="PS51257">
    <property type="entry name" value="PROKAR_LIPOPROTEIN"/>
    <property type="match status" value="1"/>
</dbReference>
<proteinExistence type="predicted"/>
<dbReference type="EMBL" id="QRHQ01000047">
    <property type="protein sequence ID" value="RHF86420.1"/>
    <property type="molecule type" value="Genomic_DNA"/>
</dbReference>
<evidence type="ECO:0000313" key="9">
    <source>
        <dbReference type="Proteomes" id="UP000283485"/>
    </source>
</evidence>
<feature type="signal peptide" evidence="1">
    <location>
        <begin position="1"/>
        <end position="27"/>
    </location>
</feature>
<evidence type="ECO:0000313" key="6">
    <source>
        <dbReference type="EMBL" id="RHN00447.1"/>
    </source>
</evidence>
<keyword evidence="1" id="KW-0732">Signal</keyword>
<dbReference type="Proteomes" id="UP000285750">
    <property type="component" value="Unassembled WGS sequence"/>
</dbReference>
<evidence type="ECO:0000313" key="11">
    <source>
        <dbReference type="Proteomes" id="UP000285750"/>
    </source>
</evidence>
<dbReference type="EMBL" id="QSTF01000032">
    <property type="protein sequence ID" value="RGM37650.1"/>
    <property type="molecule type" value="Genomic_DNA"/>
</dbReference>
<dbReference type="EMBL" id="QRUY01000042">
    <property type="protein sequence ID" value="RGS03574.1"/>
    <property type="molecule type" value="Genomic_DNA"/>
</dbReference>
<name>A0A3E4W661_9BACT</name>